<organism evidence="2 3">
    <name type="scientific">Kipferlia bialata</name>
    <dbReference type="NCBI Taxonomy" id="797122"/>
    <lineage>
        <taxon>Eukaryota</taxon>
        <taxon>Metamonada</taxon>
        <taxon>Carpediemonas-like organisms</taxon>
        <taxon>Kipferlia</taxon>
    </lineage>
</organism>
<reference evidence="2 3" key="1">
    <citation type="journal article" date="2018" name="PLoS ONE">
        <title>The draft genome of Kipferlia bialata reveals reductive genome evolution in fornicate parasites.</title>
        <authorList>
            <person name="Tanifuji G."/>
            <person name="Takabayashi S."/>
            <person name="Kume K."/>
            <person name="Takagi M."/>
            <person name="Nakayama T."/>
            <person name="Kamikawa R."/>
            <person name="Inagaki Y."/>
            <person name="Hashimoto T."/>
        </authorList>
    </citation>
    <scope>NUCLEOTIDE SEQUENCE [LARGE SCALE GENOMIC DNA]</scope>
    <source>
        <strain evidence="2">NY0173</strain>
    </source>
</reference>
<proteinExistence type="predicted"/>
<dbReference type="AlphaFoldDB" id="A0A9K3CLL3"/>
<evidence type="ECO:0000313" key="3">
    <source>
        <dbReference type="Proteomes" id="UP000265618"/>
    </source>
</evidence>
<sequence length="208" mass="21495">MGCGSSTPTIDALLPKSTNQVVLFNGEEETLAILRTAVATRTDMAITELVEVGEGITPVTDTMGIPTAVIGQEARVIVPCPPGTAAPATGEWVVVSGTAGSEADIFVSLKDFIVPEVVDKVEDIVAPTEEAAPAEEVAEPVVEPVAEEAPVEEAPVVEAPVEEVAEEAPVEEAVEEAPVEEAPVEEAAEEAAEEAVEEEAEAVEEAAE</sequence>
<feature type="compositionally biased region" description="Acidic residues" evidence="1">
    <location>
        <begin position="160"/>
        <end position="208"/>
    </location>
</feature>
<dbReference type="Proteomes" id="UP000265618">
    <property type="component" value="Unassembled WGS sequence"/>
</dbReference>
<feature type="region of interest" description="Disordered" evidence="1">
    <location>
        <begin position="129"/>
        <end position="208"/>
    </location>
</feature>
<evidence type="ECO:0000256" key="1">
    <source>
        <dbReference type="SAM" id="MobiDB-lite"/>
    </source>
</evidence>
<protein>
    <submittedName>
        <fullName evidence="2">Uncharacterized protein</fullName>
    </submittedName>
</protein>
<keyword evidence="3" id="KW-1185">Reference proteome</keyword>
<comment type="caution">
    <text evidence="2">The sequence shown here is derived from an EMBL/GenBank/DDBJ whole genome shotgun (WGS) entry which is preliminary data.</text>
</comment>
<gene>
    <name evidence="2" type="ORF">KIPB_000007</name>
</gene>
<evidence type="ECO:0000313" key="2">
    <source>
        <dbReference type="EMBL" id="GIQ79366.1"/>
    </source>
</evidence>
<accession>A0A9K3CLL3</accession>
<dbReference type="EMBL" id="BDIP01000001">
    <property type="protein sequence ID" value="GIQ79366.1"/>
    <property type="molecule type" value="Genomic_DNA"/>
</dbReference>
<name>A0A9K3CLL3_9EUKA</name>